<organism evidence="8">
    <name type="scientific">Zea mays</name>
    <name type="common">Maize</name>
    <dbReference type="NCBI Taxonomy" id="4577"/>
    <lineage>
        <taxon>Eukaryota</taxon>
        <taxon>Viridiplantae</taxon>
        <taxon>Streptophyta</taxon>
        <taxon>Embryophyta</taxon>
        <taxon>Tracheophyta</taxon>
        <taxon>Spermatophyta</taxon>
        <taxon>Magnoliopsida</taxon>
        <taxon>Liliopsida</taxon>
        <taxon>Poales</taxon>
        <taxon>Poaceae</taxon>
        <taxon>PACMAD clade</taxon>
        <taxon>Panicoideae</taxon>
        <taxon>Andropogonodae</taxon>
        <taxon>Andropogoneae</taxon>
        <taxon>Tripsacinae</taxon>
        <taxon>Zea</taxon>
    </lineage>
</organism>
<sequence length="692" mass="73965">MKKTNCLPNYCLLLAAFPEFFVSSQKQTACWQLPNGNFEDAPARSQLNGTQVLGLYAIPRWEVSGFVEYIGSGQRQGDIIHSSSRCRREPTPCGWGTRPPSGSGWPCRGARATPSPSAPRAPAPRPLNVTVAPDSDVLPIQTVYASSGWDSYSWAFEARHGAVTLIVHNPGVSEDPACGPLLDSFAIKALRPPPVPTKNNMLQNGDFEEGPYMFPGVPWGGAGAVPPVDEDDYSPLPPWMVLSATKSVKYLDAAHHAVPRGAHAVELLSGTEAALAQDVATVAGRPYRLEFSAGDGCVGSLSVRAYAARGSVTVPHASRGKGGHRRGVLDFTAVAKPDAGGVRLLPNGNFEQGPDKYQMNGTWVIGRKSIPCWEISGFVEYIVSGQQQDNGMVVAVPEGARAVRLGNDASIRQRLTGMTRGTSYSVTFSASRTCAQAEQLNVSVAPESGVLPIQTVYTSSGWDSYSYAFRARHSAAWLVIHNPGVEEDPACGPVIDSVAIKALHPPSRTAKDNMLKNGDFEEGPYVFPDTPWGVLVPPMDEDDVSPLPGWTVMSDTKAVKYLDAAHFAVPRGSRAVELVAGTEAALVQEVRTTPGRSYTLSFSAGDAADGCAGALRVDAYAARGRLPVSYESRGTGGFVRNELEFAAVANLTRVVFQSMGHYMKPDGTLCGPVVDDVSLVAVHKHAARRLFM</sequence>
<dbReference type="PaxDb" id="4577-GRMZM2G051571_P01"/>
<dbReference type="PANTHER" id="PTHR31265:SF8">
    <property type="entry name" value="OS04G0494950 PROTEIN"/>
    <property type="match status" value="1"/>
</dbReference>
<feature type="domain" description="DUF642" evidence="7">
    <location>
        <begin position="344"/>
        <end position="501"/>
    </location>
</feature>
<reference evidence="8" key="1">
    <citation type="submission" date="2015-12" db="EMBL/GenBank/DDBJ databases">
        <title>Update maize B73 reference genome by single molecule sequencing technologies.</title>
        <authorList>
            <consortium name="Maize Genome Sequencing Project"/>
            <person name="Ware D."/>
        </authorList>
    </citation>
    <scope>NUCLEOTIDE SEQUENCE [LARGE SCALE GENOMIC DNA]</scope>
    <source>
        <tissue evidence="8">Seedling</tissue>
    </source>
</reference>
<dbReference type="ExpressionAtlas" id="A0A1D6E7A6">
    <property type="expression patterns" value="baseline and differential"/>
</dbReference>
<dbReference type="EMBL" id="CM007648">
    <property type="protein sequence ID" value="ONM16323.1"/>
    <property type="molecule type" value="Genomic_DNA"/>
</dbReference>
<keyword evidence="2" id="KW-0134">Cell wall</keyword>
<dbReference type="InterPro" id="IPR052437">
    <property type="entry name" value="Pectin_Meth_Modulator"/>
</dbReference>
<feature type="domain" description="DUF642" evidence="7">
    <location>
        <begin position="201"/>
        <end position="315"/>
    </location>
</feature>
<evidence type="ECO:0000256" key="3">
    <source>
        <dbReference type="ARBA" id="ARBA00022525"/>
    </source>
</evidence>
<keyword evidence="5" id="KW-0325">Glycoprotein</keyword>
<accession>A0A1D6E7A6</accession>
<keyword evidence="3" id="KW-0964">Secreted</keyword>
<protein>
    <recommendedName>
        <fullName evidence="7">DUF642 domain-containing protein</fullName>
    </recommendedName>
</protein>
<feature type="compositionally biased region" description="Pro residues" evidence="6">
    <location>
        <begin position="116"/>
        <end position="125"/>
    </location>
</feature>
<dbReference type="PANTHER" id="PTHR31265">
    <property type="entry name" value="OS02G0527500 PROTEIN-RELATED"/>
    <property type="match status" value="1"/>
</dbReference>
<dbReference type="AlphaFoldDB" id="A0A1D6E7A6"/>
<proteinExistence type="predicted"/>
<evidence type="ECO:0000256" key="4">
    <source>
        <dbReference type="ARBA" id="ARBA00022729"/>
    </source>
</evidence>
<feature type="region of interest" description="Disordered" evidence="6">
    <location>
        <begin position="90"/>
        <end position="127"/>
    </location>
</feature>
<dbReference type="InterPro" id="IPR006946">
    <property type="entry name" value="DGR2-like_dom"/>
</dbReference>
<feature type="domain" description="DUF642" evidence="7">
    <location>
        <begin position="125"/>
        <end position="188"/>
    </location>
</feature>
<keyword evidence="4" id="KW-0732">Signal</keyword>
<dbReference type="Pfam" id="PF04862">
    <property type="entry name" value="DUF642"/>
    <property type="match status" value="5"/>
</dbReference>
<dbReference type="InParanoid" id="A0A1D6E7A6"/>
<evidence type="ECO:0000256" key="2">
    <source>
        <dbReference type="ARBA" id="ARBA00022512"/>
    </source>
</evidence>
<gene>
    <name evidence="8" type="ORF">ZEAMMB73_Zm00001d003185</name>
</gene>
<comment type="subcellular location">
    <subcellularLocation>
        <location evidence="1">Secreted</location>
        <location evidence="1">Cell wall</location>
    </subcellularLocation>
</comment>
<evidence type="ECO:0000256" key="6">
    <source>
        <dbReference type="SAM" id="MobiDB-lite"/>
    </source>
</evidence>
<dbReference type="OMA" id="YYNTRED"/>
<evidence type="ECO:0000256" key="5">
    <source>
        <dbReference type="ARBA" id="ARBA00023180"/>
    </source>
</evidence>
<dbReference type="eggNOG" id="ENOG502QRP6">
    <property type="taxonomic scope" value="Eukaryota"/>
</dbReference>
<feature type="domain" description="DUF642" evidence="7">
    <location>
        <begin position="514"/>
        <end position="679"/>
    </location>
</feature>
<evidence type="ECO:0000313" key="8">
    <source>
        <dbReference type="EMBL" id="ONM16323.1"/>
    </source>
</evidence>
<evidence type="ECO:0000259" key="7">
    <source>
        <dbReference type="Pfam" id="PF04862"/>
    </source>
</evidence>
<feature type="domain" description="DUF642" evidence="7">
    <location>
        <begin position="33"/>
        <end position="82"/>
    </location>
</feature>
<name>A0A1D6E7A6_MAIZE</name>
<dbReference type="IntAct" id="A0A1D6E7A6">
    <property type="interactions" value="1"/>
</dbReference>
<dbReference type="Gene3D" id="2.60.120.260">
    <property type="entry name" value="Galactose-binding domain-like"/>
    <property type="match status" value="3"/>
</dbReference>
<dbReference type="InterPro" id="IPR008979">
    <property type="entry name" value="Galactose-bd-like_sf"/>
</dbReference>
<dbReference type="STRING" id="4577.A0A1D6E7A6"/>
<dbReference type="SUPFAM" id="SSF49785">
    <property type="entry name" value="Galactose-binding domain-like"/>
    <property type="match status" value="1"/>
</dbReference>
<evidence type="ECO:0000256" key="1">
    <source>
        <dbReference type="ARBA" id="ARBA00004191"/>
    </source>
</evidence>